<accession>A0A5K8A4T3</accession>
<protein>
    <recommendedName>
        <fullName evidence="3">DUF83 domain-containing protein</fullName>
    </recommendedName>
</protein>
<dbReference type="EMBL" id="AP021879">
    <property type="protein sequence ID" value="BBO87552.1"/>
    <property type="molecule type" value="Genomic_DNA"/>
</dbReference>
<proteinExistence type="predicted"/>
<organism evidence="1 2">
    <name type="scientific">Desulfosarcina ovata subsp. ovata</name>
    <dbReference type="NCBI Taxonomy" id="2752305"/>
    <lineage>
        <taxon>Bacteria</taxon>
        <taxon>Pseudomonadati</taxon>
        <taxon>Thermodesulfobacteriota</taxon>
        <taxon>Desulfobacteria</taxon>
        <taxon>Desulfobacterales</taxon>
        <taxon>Desulfosarcinaceae</taxon>
        <taxon>Desulfosarcina</taxon>
    </lineage>
</organism>
<reference evidence="1 2" key="1">
    <citation type="submission" date="2019-11" db="EMBL/GenBank/DDBJ databases">
        <title>Comparative genomics of hydrocarbon-degrading Desulfosarcina strains.</title>
        <authorList>
            <person name="Watanabe M."/>
            <person name="Kojima H."/>
            <person name="Fukui M."/>
        </authorList>
    </citation>
    <scope>NUCLEOTIDE SEQUENCE [LARGE SCALE GENOMIC DNA]</scope>
    <source>
        <strain evidence="2">oXyS1</strain>
    </source>
</reference>
<dbReference type="AlphaFoldDB" id="A0A5K8A4T3"/>
<dbReference type="Proteomes" id="UP000422108">
    <property type="component" value="Chromosome"/>
</dbReference>
<evidence type="ECO:0000313" key="2">
    <source>
        <dbReference type="Proteomes" id="UP000422108"/>
    </source>
</evidence>
<sequence>MDLKSIIQKSLLQPKDELGDRSTYVGASDLGCERKGCLEKLAPSQKSFETLVRFKRGDLAESIVKEALENCNISHVSQLESIHPEKPHVRAHLDFTFTNRNEIGVLECKSVSFIPKEPYDGWEKQIYYQMGLLALNHRKKKIKGAVIALDLQTGDVRIFNGYKHNPLIFRELEASADRIWQSLQNKDIQNLKTNRSALCSYCQYRENCPAFFVDGSTVVDLSPIQKDVDRYMDAKLLEREGKSLSFQAKARIQRFLGQFRTGRAGKTLIEVSERQKETLDSKAFKSAHPDLFEKFKKTTPYTVLTVS</sequence>
<dbReference type="Gene3D" id="3.90.320.10">
    <property type="match status" value="1"/>
</dbReference>
<dbReference type="RefSeq" id="WP_155308998.1">
    <property type="nucleotide sequence ID" value="NZ_AP021879.1"/>
</dbReference>
<keyword evidence="2" id="KW-1185">Reference proteome</keyword>
<name>A0A5K8A4T3_9BACT</name>
<gene>
    <name evidence="1" type="ORF">DSCOOX_07320</name>
</gene>
<dbReference type="InterPro" id="IPR011604">
    <property type="entry name" value="PDDEXK-like_dom_sf"/>
</dbReference>
<evidence type="ECO:0000313" key="1">
    <source>
        <dbReference type="EMBL" id="BBO87552.1"/>
    </source>
</evidence>
<evidence type="ECO:0008006" key="3">
    <source>
        <dbReference type="Google" id="ProtNLM"/>
    </source>
</evidence>